<dbReference type="PANTHER" id="PTHR13696:SF52">
    <property type="entry name" value="PARA FAMILY PROTEIN CT_582"/>
    <property type="match status" value="1"/>
</dbReference>
<dbReference type="Pfam" id="PF13614">
    <property type="entry name" value="AAA_31"/>
    <property type="match status" value="1"/>
</dbReference>
<dbReference type="Proteomes" id="UP001609175">
    <property type="component" value="Unassembled WGS sequence"/>
</dbReference>
<dbReference type="EMBL" id="JBIMSN010000190">
    <property type="protein sequence ID" value="MFH5232993.1"/>
    <property type="molecule type" value="Genomic_DNA"/>
</dbReference>
<gene>
    <name evidence="2" type="ORF">ACHIPZ_25590</name>
    <name evidence="3" type="ORF">ACHIRB_31165</name>
</gene>
<dbReference type="Proteomes" id="UP001609219">
    <property type="component" value="Unassembled WGS sequence"/>
</dbReference>
<dbReference type="InterPro" id="IPR027417">
    <property type="entry name" value="P-loop_NTPase"/>
</dbReference>
<dbReference type="PANTHER" id="PTHR13696">
    <property type="entry name" value="P-LOOP CONTAINING NUCLEOSIDE TRIPHOSPHATE HYDROLASE"/>
    <property type="match status" value="1"/>
</dbReference>
<dbReference type="EMBL" id="JBIMSO010000127">
    <property type="protein sequence ID" value="MFH5211549.1"/>
    <property type="molecule type" value="Genomic_DNA"/>
</dbReference>
<dbReference type="InterPro" id="IPR025669">
    <property type="entry name" value="AAA_dom"/>
</dbReference>
<evidence type="ECO:0000313" key="4">
    <source>
        <dbReference type="Proteomes" id="UP001609175"/>
    </source>
</evidence>
<evidence type="ECO:0000313" key="3">
    <source>
        <dbReference type="EMBL" id="MFH5232993.1"/>
    </source>
</evidence>
<proteinExistence type="predicted"/>
<dbReference type="InterPro" id="IPR050678">
    <property type="entry name" value="DNA_Partitioning_ATPase"/>
</dbReference>
<reference evidence="4 5" key="1">
    <citation type="submission" date="2024-10" db="EMBL/GenBank/DDBJ databases">
        <authorList>
            <person name="Riesco R."/>
        </authorList>
    </citation>
    <scope>NUCLEOTIDE SEQUENCE [LARGE SCALE GENOMIC DNA]</scope>
    <source>
        <strain evidence="2 4">NCIMB 15449</strain>
        <strain evidence="3 5">NCIMB 15450</strain>
    </source>
</reference>
<sequence length="342" mass="36659">MAVNTFNEPKLEPLSVGVFNGKGGVGKTTITANVAGLAAAAGSRALIIDMDPQGNLCRDLGYEPRDGSELFSALLAGTTPPLITNVGGREGLDVVPGGAALFDLSAVMISRQQRSTGATLGEMLLASIRFIEHDYDLIVFDTPPGDLAIIDAVMEIVSAVVIPVRPDDASIDGLETIAARFQYAREGDPVRRIPAANSFLQLAGVLLFGVGSRSTKLEAQVRGSIAEIIGDAAPVFDSRIRYMESTAYDARHRGLLIHELEIRAEDSKVERFAALRLGHKIHDALLTRNASGLAEDFQDLTREILIRLSELAELTEHARHQAELAELAVQQADQLGEQEVSA</sequence>
<feature type="domain" description="AAA" evidence="1">
    <location>
        <begin position="17"/>
        <end position="183"/>
    </location>
</feature>
<protein>
    <submittedName>
        <fullName evidence="3">ParA family protein</fullName>
    </submittedName>
</protein>
<comment type="caution">
    <text evidence="3">The sequence shown here is derived from an EMBL/GenBank/DDBJ whole genome shotgun (WGS) entry which is preliminary data.</text>
</comment>
<organism evidence="3 5">
    <name type="scientific">Antrihabitans spumae</name>
    <dbReference type="NCBI Taxonomy" id="3373370"/>
    <lineage>
        <taxon>Bacteria</taxon>
        <taxon>Bacillati</taxon>
        <taxon>Actinomycetota</taxon>
        <taxon>Actinomycetes</taxon>
        <taxon>Mycobacteriales</taxon>
        <taxon>Nocardiaceae</taxon>
        <taxon>Antrihabitans</taxon>
    </lineage>
</organism>
<dbReference type="RefSeq" id="WP_395118125.1">
    <property type="nucleotide sequence ID" value="NZ_JBIMSN010000190.1"/>
</dbReference>
<evidence type="ECO:0000313" key="5">
    <source>
        <dbReference type="Proteomes" id="UP001609219"/>
    </source>
</evidence>
<dbReference type="CDD" id="cd02042">
    <property type="entry name" value="ParAB_family"/>
    <property type="match status" value="1"/>
</dbReference>
<evidence type="ECO:0000313" key="2">
    <source>
        <dbReference type="EMBL" id="MFH5211549.1"/>
    </source>
</evidence>
<accession>A0ABW7KCY8</accession>
<dbReference type="SUPFAM" id="SSF52540">
    <property type="entry name" value="P-loop containing nucleoside triphosphate hydrolases"/>
    <property type="match status" value="1"/>
</dbReference>
<evidence type="ECO:0000259" key="1">
    <source>
        <dbReference type="Pfam" id="PF13614"/>
    </source>
</evidence>
<name>A0ABW7KCY8_9NOCA</name>
<dbReference type="Gene3D" id="3.40.50.300">
    <property type="entry name" value="P-loop containing nucleotide triphosphate hydrolases"/>
    <property type="match status" value="1"/>
</dbReference>
<keyword evidence="5" id="KW-1185">Reference proteome</keyword>